<dbReference type="Proteomes" id="UP000317378">
    <property type="component" value="Unassembled WGS sequence"/>
</dbReference>
<evidence type="ECO:0000256" key="1">
    <source>
        <dbReference type="SAM" id="MobiDB-lite"/>
    </source>
</evidence>
<sequence length="115" mass="13504">MRTEEFLTRLDDEMLDYFREMVDVLMERFGVSRAEAVARINERYADEDISGMNQDLMCHEMPEFWAYHLYFKPTQDARPLPSGDPNVDGDLSEWEVRPLPPKDSPVWTLQDESDG</sequence>
<protein>
    <submittedName>
        <fullName evidence="2">Uncharacterized protein</fullName>
    </submittedName>
</protein>
<feature type="region of interest" description="Disordered" evidence="1">
    <location>
        <begin position="78"/>
        <end position="115"/>
    </location>
</feature>
<dbReference type="AlphaFoldDB" id="A0A505DGM3"/>
<proteinExistence type="predicted"/>
<keyword evidence="3" id="KW-1185">Reference proteome</keyword>
<comment type="caution">
    <text evidence="2">The sequence shown here is derived from an EMBL/GenBank/DDBJ whole genome shotgun (WGS) entry which is preliminary data.</text>
</comment>
<evidence type="ECO:0000313" key="3">
    <source>
        <dbReference type="Proteomes" id="UP000317378"/>
    </source>
</evidence>
<gene>
    <name evidence="2" type="ORF">FGD71_024100</name>
</gene>
<organism evidence="2 3">
    <name type="scientific">Streptomyces sporangiiformans</name>
    <dbReference type="NCBI Taxonomy" id="2315329"/>
    <lineage>
        <taxon>Bacteria</taxon>
        <taxon>Bacillati</taxon>
        <taxon>Actinomycetota</taxon>
        <taxon>Actinomycetes</taxon>
        <taxon>Kitasatosporales</taxon>
        <taxon>Streptomycetaceae</taxon>
        <taxon>Streptomyces</taxon>
    </lineage>
</organism>
<dbReference type="OrthoDB" id="3395612at2"/>
<evidence type="ECO:0000313" key="2">
    <source>
        <dbReference type="EMBL" id="TPQ19738.1"/>
    </source>
</evidence>
<name>A0A505DGM3_9ACTN</name>
<accession>A0A505DGM3</accession>
<reference evidence="2 3" key="1">
    <citation type="submission" date="2019-06" db="EMBL/GenBank/DDBJ databases">
        <title>Streptomyces sporangiiformans sp. nov., a novel actinomycete isolated from soil in Mount Song.</title>
        <authorList>
            <person name="Han L."/>
        </authorList>
    </citation>
    <scope>NUCLEOTIDE SEQUENCE [LARGE SCALE GENOMIC DNA]</scope>
    <source>
        <strain evidence="2 3">NEAU-SSA 1</strain>
    </source>
</reference>
<dbReference type="EMBL" id="VCHX02000153">
    <property type="protein sequence ID" value="TPQ19738.1"/>
    <property type="molecule type" value="Genomic_DNA"/>
</dbReference>
<dbReference type="RefSeq" id="WP_119102596.1">
    <property type="nucleotide sequence ID" value="NZ_QXMJ01000153.1"/>
</dbReference>